<dbReference type="GeneID" id="116286350"/>
<keyword evidence="2" id="KW-1185">Reference proteome</keyword>
<name>A0A6P8GZY9_ACTTE</name>
<protein>
    <submittedName>
        <fullName evidence="3">Centrosome-associated protein CEP250-like</fullName>
    </submittedName>
</protein>
<dbReference type="SUPFAM" id="SSF57997">
    <property type="entry name" value="Tropomyosin"/>
    <property type="match status" value="1"/>
</dbReference>
<evidence type="ECO:0000256" key="1">
    <source>
        <dbReference type="SAM" id="Coils"/>
    </source>
</evidence>
<dbReference type="Proteomes" id="UP000515163">
    <property type="component" value="Unplaced"/>
</dbReference>
<gene>
    <name evidence="3" type="primary">LOC116286350</name>
</gene>
<keyword evidence="1" id="KW-0175">Coiled coil</keyword>
<dbReference type="AlphaFoldDB" id="A0A6P8GZY9"/>
<feature type="coiled-coil region" evidence="1">
    <location>
        <begin position="231"/>
        <end position="258"/>
    </location>
</feature>
<sequence>MTNKQQLDLGNVARNMSSDEQAISLIARLVTQPAVNLESSEITRHTGEISELKEQLEQKDAEIIELRKNVKQLEEDNHNLLIKLEAKDEEVKILKKRIQLLEDEKKILKEELAAVHFKLKSIEEEMKNIQQSRQDDEEKSSKLDEEMKMIHYTLKEIKKDLAATKSENEVLKKQIRHQTRYVPGALPLMSVQVSEEANASKNLGEMCLQIQAQLYKKILPGYFTPIRSYKIATLKKDIEKLSKTVNEKAEALKRWEDLKSTLQLREEDFEEALDALQEGYNRSHDLKPPNLNVKVLKESAELLERRNILKGWISLERVNGLIDVWKNLVDCGEKA</sequence>
<feature type="coiled-coil region" evidence="1">
    <location>
        <begin position="42"/>
        <end position="174"/>
    </location>
</feature>
<proteinExistence type="predicted"/>
<reference evidence="3" key="1">
    <citation type="submission" date="2025-08" db="UniProtKB">
        <authorList>
            <consortium name="RefSeq"/>
        </authorList>
    </citation>
    <scope>IDENTIFICATION</scope>
    <source>
        <tissue evidence="3">Tentacle</tissue>
    </source>
</reference>
<dbReference type="RefSeq" id="XP_031548686.1">
    <property type="nucleotide sequence ID" value="XM_031692826.1"/>
</dbReference>
<dbReference type="KEGG" id="aten:116286350"/>
<evidence type="ECO:0000313" key="3">
    <source>
        <dbReference type="RefSeq" id="XP_031548686.1"/>
    </source>
</evidence>
<dbReference type="OrthoDB" id="5964730at2759"/>
<organism evidence="2 3">
    <name type="scientific">Actinia tenebrosa</name>
    <name type="common">Australian red waratah sea anemone</name>
    <dbReference type="NCBI Taxonomy" id="6105"/>
    <lineage>
        <taxon>Eukaryota</taxon>
        <taxon>Metazoa</taxon>
        <taxon>Cnidaria</taxon>
        <taxon>Anthozoa</taxon>
        <taxon>Hexacorallia</taxon>
        <taxon>Actiniaria</taxon>
        <taxon>Actiniidae</taxon>
        <taxon>Actinia</taxon>
    </lineage>
</organism>
<accession>A0A6P8GZY9</accession>
<evidence type="ECO:0000313" key="2">
    <source>
        <dbReference type="Proteomes" id="UP000515163"/>
    </source>
</evidence>
<dbReference type="InParanoid" id="A0A6P8GZY9"/>